<evidence type="ECO:0000256" key="2">
    <source>
        <dbReference type="ARBA" id="ARBA00022574"/>
    </source>
</evidence>
<dbReference type="GeneID" id="73467624"/>
<name>A0A8J5QVQ4_9ASCO</name>
<comment type="caution">
    <text evidence="6">The sequence shown here is derived from an EMBL/GenBank/DDBJ whole genome shotgun (WGS) entry which is preliminary data.</text>
</comment>
<dbReference type="PANTHER" id="PTHR22846">
    <property type="entry name" value="WD40 REPEAT PROTEIN"/>
    <property type="match status" value="1"/>
</dbReference>
<dbReference type="RefSeq" id="XP_049265849.1">
    <property type="nucleotide sequence ID" value="XM_049410539.1"/>
</dbReference>
<dbReference type="SMART" id="SM00320">
    <property type="entry name" value="WD40"/>
    <property type="match status" value="6"/>
</dbReference>
<organism evidence="6 7">
    <name type="scientific">[Candida] subhashii</name>
    <dbReference type="NCBI Taxonomy" id="561895"/>
    <lineage>
        <taxon>Eukaryota</taxon>
        <taxon>Fungi</taxon>
        <taxon>Dikarya</taxon>
        <taxon>Ascomycota</taxon>
        <taxon>Saccharomycotina</taxon>
        <taxon>Pichiomycetes</taxon>
        <taxon>Debaryomycetaceae</taxon>
        <taxon>Spathaspora</taxon>
    </lineage>
</organism>
<dbReference type="Pfam" id="PF08513">
    <property type="entry name" value="LisH"/>
    <property type="match status" value="1"/>
</dbReference>
<protein>
    <recommendedName>
        <fullName evidence="8">SIR4-interacting protein SIF2</fullName>
    </recommendedName>
</protein>
<dbReference type="SMART" id="SM00667">
    <property type="entry name" value="LisH"/>
    <property type="match status" value="1"/>
</dbReference>
<comment type="subcellular location">
    <subcellularLocation>
        <location evidence="1">Nucleus</location>
    </subcellularLocation>
</comment>
<dbReference type="PANTHER" id="PTHR22846:SF2">
    <property type="entry name" value="F-BOX-LIKE_WD REPEAT-CONTAINING PROTEIN EBI"/>
    <property type="match status" value="1"/>
</dbReference>
<evidence type="ECO:0000256" key="5">
    <source>
        <dbReference type="PROSITE-ProRule" id="PRU00221"/>
    </source>
</evidence>
<dbReference type="Proteomes" id="UP000694255">
    <property type="component" value="Unassembled WGS sequence"/>
</dbReference>
<feature type="repeat" description="WD" evidence="5">
    <location>
        <begin position="268"/>
        <end position="310"/>
    </location>
</feature>
<evidence type="ECO:0000313" key="7">
    <source>
        <dbReference type="Proteomes" id="UP000694255"/>
    </source>
</evidence>
<keyword evidence="2 5" id="KW-0853">WD repeat</keyword>
<sequence length="616" mass="68169">MSLTSKELNYMVWRYLQESGHDLAAYALDQQSHVSSNDDNNNIITNIKPGCLVNLIQKGILYSVAQLQAGNTITTELDNDNESKLSLLNALISDDLFKYTQQEQDTTNDKRFLLKSEVATLNGNKPEQSDDIEMEDAEHTAEGEENIEFETSILQPIIKFSSNLTSDWHPSSTNVFAYGKSDGNAIINAFKDNKITETVTLNHPNLLNLRNDINIVSWSPQGNSIITAGTNNELRVWSPDGKLKNIATISLSESTADDDIPASSTLITTTNNNIITSLYWSPPSGKFLITIHNDNHVSLWDGNTLSLIKQIKTTDPDTTTPPPIETTTTTTTMSNPITACWLAESKFAITTHQNTIKIYDITPSPTATTVGISQFEIQPIGLLPGHNHIISIMKLNPITKLLASCSDFDYLIKVWNSGSISDCIDLNIPAGTAGDDDVKLHSSPIVGLDWIGAPGKDGEDGRNILVSVSMDGILNIWDVDNHHNTNLKSSELFKNHENFKYVDTDESRKGKEDALVFNAVMAPNGRYLALGDDYCRITIWDISLDRITKAGESKSLIRCLGIYEPDLTDLEKGQEQDKNVNVGICDLKWDYESKYVTGSYNDIESVIVSLDEKNVN</sequence>
<dbReference type="OrthoDB" id="1367865at2759"/>
<keyword evidence="7" id="KW-1185">Reference proteome</keyword>
<evidence type="ECO:0000256" key="4">
    <source>
        <dbReference type="ARBA" id="ARBA00023242"/>
    </source>
</evidence>
<proteinExistence type="predicted"/>
<dbReference type="PROSITE" id="PS50082">
    <property type="entry name" value="WD_REPEATS_2"/>
    <property type="match status" value="2"/>
</dbReference>
<dbReference type="Pfam" id="PF00400">
    <property type="entry name" value="WD40"/>
    <property type="match status" value="2"/>
</dbReference>
<evidence type="ECO:0000313" key="6">
    <source>
        <dbReference type="EMBL" id="KAG7665617.1"/>
    </source>
</evidence>
<dbReference type="InterPro" id="IPR006594">
    <property type="entry name" value="LisH"/>
</dbReference>
<evidence type="ECO:0000256" key="3">
    <source>
        <dbReference type="ARBA" id="ARBA00022737"/>
    </source>
</evidence>
<dbReference type="GO" id="GO:0034967">
    <property type="term" value="C:Set3 complex"/>
    <property type="evidence" value="ECO:0007669"/>
    <property type="project" value="TreeGrafter"/>
</dbReference>
<reference evidence="6 7" key="1">
    <citation type="journal article" date="2021" name="DNA Res.">
        <title>Genome analysis of Candida subhashii reveals its hybrid nature and dual mitochondrial genome conformations.</title>
        <authorList>
            <person name="Mixao V."/>
            <person name="Hegedusova E."/>
            <person name="Saus E."/>
            <person name="Pryszcz L.P."/>
            <person name="Cillingova A."/>
            <person name="Nosek J."/>
            <person name="Gabaldon T."/>
        </authorList>
    </citation>
    <scope>NUCLEOTIDE SEQUENCE [LARGE SCALE GENOMIC DNA]</scope>
    <source>
        <strain evidence="6 7">CBS 10753</strain>
    </source>
</reference>
<accession>A0A8J5QVQ4</accession>
<dbReference type="AlphaFoldDB" id="A0A8J5QVQ4"/>
<keyword evidence="4" id="KW-0539">Nucleus</keyword>
<dbReference type="EMBL" id="JAGSYN010000048">
    <property type="protein sequence ID" value="KAG7665617.1"/>
    <property type="molecule type" value="Genomic_DNA"/>
</dbReference>
<dbReference type="GO" id="GO:0006357">
    <property type="term" value="P:regulation of transcription by RNA polymerase II"/>
    <property type="evidence" value="ECO:0007669"/>
    <property type="project" value="TreeGrafter"/>
</dbReference>
<evidence type="ECO:0008006" key="8">
    <source>
        <dbReference type="Google" id="ProtNLM"/>
    </source>
</evidence>
<dbReference type="GO" id="GO:0003714">
    <property type="term" value="F:transcription corepressor activity"/>
    <property type="evidence" value="ECO:0007669"/>
    <property type="project" value="InterPro"/>
</dbReference>
<dbReference type="PROSITE" id="PS50896">
    <property type="entry name" value="LISH"/>
    <property type="match status" value="1"/>
</dbReference>
<evidence type="ECO:0000256" key="1">
    <source>
        <dbReference type="ARBA" id="ARBA00004123"/>
    </source>
</evidence>
<keyword evidence="3" id="KW-0677">Repeat</keyword>
<feature type="repeat" description="WD" evidence="5">
    <location>
        <begin position="206"/>
        <end position="238"/>
    </location>
</feature>
<gene>
    <name evidence="6" type="ORF">J8A68_000823</name>
</gene>
<dbReference type="InterPro" id="IPR045183">
    <property type="entry name" value="Ebi-like"/>
</dbReference>
<dbReference type="InterPro" id="IPR001680">
    <property type="entry name" value="WD40_rpt"/>
</dbReference>